<evidence type="ECO:0000256" key="2">
    <source>
        <dbReference type="ARBA" id="ARBA00022505"/>
    </source>
</evidence>
<evidence type="ECO:0000256" key="6">
    <source>
        <dbReference type="SAM" id="MobiDB-lite"/>
    </source>
</evidence>
<dbReference type="RefSeq" id="WP_330094023.1">
    <property type="nucleotide sequence ID" value="NZ_JAUZMY010000027.1"/>
</dbReference>
<evidence type="ECO:0000256" key="3">
    <source>
        <dbReference type="ARBA" id="ARBA00022723"/>
    </source>
</evidence>
<dbReference type="Pfam" id="PF01799">
    <property type="entry name" value="Fer2_2"/>
    <property type="match status" value="1"/>
</dbReference>
<dbReference type="InterPro" id="IPR016208">
    <property type="entry name" value="Ald_Oxase/xanthine_DH-like"/>
</dbReference>
<dbReference type="Pfam" id="PF20256">
    <property type="entry name" value="MoCoBD_2"/>
    <property type="match status" value="1"/>
</dbReference>
<dbReference type="InterPro" id="IPR037165">
    <property type="entry name" value="AldOxase/xan_DH_Mopterin-bd_sf"/>
</dbReference>
<dbReference type="PROSITE" id="PS00197">
    <property type="entry name" value="2FE2S_FER_1"/>
    <property type="match status" value="1"/>
</dbReference>
<keyword evidence="2" id="KW-0500">Molybdenum</keyword>
<evidence type="ECO:0000256" key="1">
    <source>
        <dbReference type="ARBA" id="ARBA00006849"/>
    </source>
</evidence>
<dbReference type="InterPro" id="IPR036884">
    <property type="entry name" value="2Fe-2S-bd_dom_sf"/>
</dbReference>
<dbReference type="InterPro" id="IPR046867">
    <property type="entry name" value="AldOxase/xan_DH_MoCoBD2"/>
</dbReference>
<protein>
    <submittedName>
        <fullName evidence="8">Molybdopterin-dependent oxidoreductase</fullName>
    </submittedName>
</protein>
<organism evidence="8 9">
    <name type="scientific">Nocardiopsis codii</name>
    <dbReference type="NCBI Taxonomy" id="3065942"/>
    <lineage>
        <taxon>Bacteria</taxon>
        <taxon>Bacillati</taxon>
        <taxon>Actinomycetota</taxon>
        <taxon>Actinomycetes</taxon>
        <taxon>Streptosporangiales</taxon>
        <taxon>Nocardiopsidaceae</taxon>
        <taxon>Nocardiopsis</taxon>
    </lineage>
</organism>
<dbReference type="Proteomes" id="UP001356095">
    <property type="component" value="Unassembled WGS sequence"/>
</dbReference>
<evidence type="ECO:0000256" key="4">
    <source>
        <dbReference type="ARBA" id="ARBA00023002"/>
    </source>
</evidence>
<dbReference type="Gene3D" id="1.10.150.120">
    <property type="entry name" value="[2Fe-2S]-binding domain"/>
    <property type="match status" value="1"/>
</dbReference>
<comment type="similarity">
    <text evidence="1">Belongs to the xanthine dehydrogenase family.</text>
</comment>
<dbReference type="Gene3D" id="3.90.1170.50">
    <property type="entry name" value="Aldehyde oxidase/xanthine dehydrogenase, a/b hammerhead"/>
    <property type="match status" value="1"/>
</dbReference>
<keyword evidence="5" id="KW-0408">Iron</keyword>
<proteinExistence type="inferred from homology"/>
<feature type="region of interest" description="Disordered" evidence="6">
    <location>
        <begin position="206"/>
        <end position="230"/>
    </location>
</feature>
<dbReference type="EMBL" id="JAUZMY010000027">
    <property type="protein sequence ID" value="MEE2040254.1"/>
    <property type="molecule type" value="Genomic_DNA"/>
</dbReference>
<dbReference type="Gene3D" id="3.10.20.30">
    <property type="match status" value="1"/>
</dbReference>
<dbReference type="Gene3D" id="3.30.365.10">
    <property type="entry name" value="Aldehyde oxidase/xanthine dehydrogenase, molybdopterin binding domain"/>
    <property type="match status" value="4"/>
</dbReference>
<dbReference type="SUPFAM" id="SSF56003">
    <property type="entry name" value="Molybdenum cofactor-binding domain"/>
    <property type="match status" value="1"/>
</dbReference>
<keyword evidence="9" id="KW-1185">Reference proteome</keyword>
<sequence length="892" mass="93389">MDDVTVNGARHPAPRDPDTTSAEHVRDGLGLTGTKIACGSGVCGACTILVDGSPTVSCLLPSDRLAGRTVTTVEGLGGTHPVQHAFAAHDALQCGYCTPGFVVSASVFVDTWRADHGDRRPDRDTIADALSGHLCRCGAYEGIFAAVAAACAGEFDAVPDREPPRRDAVDKVTGRARFSADLAPRGHWEGVIVRSAHAHARVRAVHPGAARTRAPDPGGPAEGAAGASAAVPEDTPVFTDLLGDDRTVRYVGQPIAAVAAPTPGGARAAAAAVRVEYDPLPAVLDPDAARAPGAPVLYTTRDERAAAPSYGEAPTPPAPWKGNVRGPGTLSWRGPTAVRRLRRAARSGDPLLVSGEFTTASQAHNPLEPHVCVASWEPGGDLYLRVSTQAVAKTAERAAQHWGLPPDRVHVVSEFVGGGFGAKNALSADIVASVELSRIARAPVRVVFDRSEELTDAGHRPGARTRVALLADRSGNLSAMSVDSVGEGGVSVGSSTAALAFLMYGRAPRRVRDFDVVTNLPPGMPMRGPGGPPMAWALEQAVDAMALRLGEDPLALRARWDGNPKRRALYERAARLDLWRDRPRGPRTGRFRRGVGVAAANWMYLIAPQAQVELSVEGGAVVVRSATQDIGTGIRTVLAGSVADRLGVPASGLRVEIGRSGPVHGTGSYGSRTTTSMGPAAVQAADRLRAALRERSPSLPAVGPVPEHAFKEALVSSEGVRVTGGRSRDRWGQLSPNMAGDLALGRGLSGAVHVMEVEVDTLLGAVRPTRCWAGIAAGRVYAERLARNQCEGAVVQGVGYALFEERRHDPVTGVLLTDNMEDYRIPGMGDVPETEVYFHEGGFEHVTGGGVGLGEVSVVGVAAALANAVHDATGWRPHELPIRPDRLIGGLR</sequence>
<keyword evidence="3" id="KW-0479">Metal-binding</keyword>
<dbReference type="InterPro" id="IPR000674">
    <property type="entry name" value="Ald_Oxase/Xan_DH_a/b"/>
</dbReference>
<dbReference type="Pfam" id="PF01315">
    <property type="entry name" value="Ald_Xan_dh_C"/>
    <property type="match status" value="1"/>
</dbReference>
<dbReference type="PROSITE" id="PS51085">
    <property type="entry name" value="2FE2S_FER_2"/>
    <property type="match status" value="1"/>
</dbReference>
<dbReference type="InterPro" id="IPR036010">
    <property type="entry name" value="2Fe-2S_ferredoxin-like_sf"/>
</dbReference>
<dbReference type="Pfam" id="PF02738">
    <property type="entry name" value="MoCoBD_1"/>
    <property type="match status" value="1"/>
</dbReference>
<evidence type="ECO:0000313" key="8">
    <source>
        <dbReference type="EMBL" id="MEE2040254.1"/>
    </source>
</evidence>
<evidence type="ECO:0000313" key="9">
    <source>
        <dbReference type="Proteomes" id="UP001356095"/>
    </source>
</evidence>
<dbReference type="SUPFAM" id="SSF54292">
    <property type="entry name" value="2Fe-2S ferredoxin-like"/>
    <property type="match status" value="1"/>
</dbReference>
<dbReference type="SUPFAM" id="SSF54665">
    <property type="entry name" value="CO dehydrogenase molybdoprotein N-domain-like"/>
    <property type="match status" value="1"/>
</dbReference>
<dbReference type="PANTHER" id="PTHR11908:SF132">
    <property type="entry name" value="ALDEHYDE OXIDASE 1-RELATED"/>
    <property type="match status" value="1"/>
</dbReference>
<evidence type="ECO:0000259" key="7">
    <source>
        <dbReference type="PROSITE" id="PS51085"/>
    </source>
</evidence>
<name>A0ABU7KDF5_9ACTN</name>
<dbReference type="InterPro" id="IPR008274">
    <property type="entry name" value="AldOxase/xan_DH_MoCoBD1"/>
</dbReference>
<feature type="region of interest" description="Disordered" evidence="6">
    <location>
        <begin position="1"/>
        <end position="24"/>
    </location>
</feature>
<accession>A0ABU7KDF5</accession>
<reference evidence="8 9" key="1">
    <citation type="submission" date="2023-08" db="EMBL/GenBank/DDBJ databases">
        <authorList>
            <person name="Girao M."/>
            <person name="Carvalho M.F."/>
        </authorList>
    </citation>
    <scope>NUCLEOTIDE SEQUENCE [LARGE SCALE GENOMIC DNA]</scope>
    <source>
        <strain evidence="8 9">CT-R113</strain>
    </source>
</reference>
<dbReference type="InterPro" id="IPR036856">
    <property type="entry name" value="Ald_Oxase/Xan_DH_a/b_sf"/>
</dbReference>
<keyword evidence="4" id="KW-0560">Oxidoreductase</keyword>
<comment type="caution">
    <text evidence="8">The sequence shown here is derived from an EMBL/GenBank/DDBJ whole genome shotgun (WGS) entry which is preliminary data.</text>
</comment>
<dbReference type="Pfam" id="PF00111">
    <property type="entry name" value="Fer2"/>
    <property type="match status" value="1"/>
</dbReference>
<dbReference type="InterPro" id="IPR002888">
    <property type="entry name" value="2Fe-2S-bd"/>
</dbReference>
<feature type="domain" description="2Fe-2S ferredoxin-type" evidence="7">
    <location>
        <begin position="2"/>
        <end position="76"/>
    </location>
</feature>
<evidence type="ECO:0000256" key="5">
    <source>
        <dbReference type="ARBA" id="ARBA00023004"/>
    </source>
</evidence>
<dbReference type="InterPro" id="IPR001041">
    <property type="entry name" value="2Fe-2S_ferredoxin-type"/>
</dbReference>
<feature type="region of interest" description="Disordered" evidence="6">
    <location>
        <begin position="307"/>
        <end position="333"/>
    </location>
</feature>
<feature type="compositionally biased region" description="Basic and acidic residues" evidence="6">
    <location>
        <begin position="13"/>
        <end position="24"/>
    </location>
</feature>
<gene>
    <name evidence="8" type="ORF">Q8791_23845</name>
</gene>
<dbReference type="SUPFAM" id="SSF47741">
    <property type="entry name" value="CO dehydrogenase ISP C-domain like"/>
    <property type="match status" value="1"/>
</dbReference>
<dbReference type="InterPro" id="IPR006058">
    <property type="entry name" value="2Fe2S_fd_BS"/>
</dbReference>
<dbReference type="InterPro" id="IPR012675">
    <property type="entry name" value="Beta-grasp_dom_sf"/>
</dbReference>
<dbReference type="PANTHER" id="PTHR11908">
    <property type="entry name" value="XANTHINE DEHYDROGENASE"/>
    <property type="match status" value="1"/>
</dbReference>
<dbReference type="SMART" id="SM01008">
    <property type="entry name" value="Ald_Xan_dh_C"/>
    <property type="match status" value="1"/>
</dbReference>